<keyword evidence="2" id="KW-1185">Reference proteome</keyword>
<dbReference type="EMBL" id="MU276568">
    <property type="protein sequence ID" value="KAI0038186.1"/>
    <property type="molecule type" value="Genomic_DNA"/>
</dbReference>
<gene>
    <name evidence="1" type="ORF">FA95DRAFT_1613568</name>
</gene>
<name>A0ACB8R235_9AGAM</name>
<proteinExistence type="predicted"/>
<reference evidence="1" key="2">
    <citation type="journal article" date="2022" name="New Phytol.">
        <title>Evolutionary transition to the ectomycorrhizal habit in the genomes of a hyperdiverse lineage of mushroom-forming fungi.</title>
        <authorList>
            <person name="Looney B."/>
            <person name="Miyauchi S."/>
            <person name="Morin E."/>
            <person name="Drula E."/>
            <person name="Courty P.E."/>
            <person name="Kohler A."/>
            <person name="Kuo A."/>
            <person name="LaButti K."/>
            <person name="Pangilinan J."/>
            <person name="Lipzen A."/>
            <person name="Riley R."/>
            <person name="Andreopoulos W."/>
            <person name="He G."/>
            <person name="Johnson J."/>
            <person name="Nolan M."/>
            <person name="Tritt A."/>
            <person name="Barry K.W."/>
            <person name="Grigoriev I.V."/>
            <person name="Nagy L.G."/>
            <person name="Hibbett D."/>
            <person name="Henrissat B."/>
            <person name="Matheny P.B."/>
            <person name="Labbe J."/>
            <person name="Martin F.M."/>
        </authorList>
    </citation>
    <scope>NUCLEOTIDE SEQUENCE</scope>
    <source>
        <strain evidence="1">FP105234-sp</strain>
    </source>
</reference>
<comment type="caution">
    <text evidence="1">The sequence shown here is derived from an EMBL/GenBank/DDBJ whole genome shotgun (WGS) entry which is preliminary data.</text>
</comment>
<sequence length="541" mass="61404">MASWAPLWELEDGEIVEDSTRPELQQAGPSAQQEENIRAESAVAARGEQDVQDSAMLATQGKGKGKGKARARTPSINEGAAPEEDIVAEAFDEDIQEAIRQSRREQDVANMPAAQSAASTSQVVSERVVAQPSVFRDSVAAAHTTHQRSVPRHVAVAAMPMELQLMVMEWVYRNTQADEIWYTTLRWIWWVTLRSCLLVCKAWTDPAQRLLLRRLPFPLRFCFGLQKHSHAKLLLRTIRARPLLANHIISVVLDLKKIDSESSSPAAHLLKLCKRITCIRVEGADYSSMEWHQFLRRLRSSDLHPVVLRISDAHPSGIADLVGMWASTLRILEFSILEVGGMGIPRWRQMDLSSLEALSIERFTGLNMITPDAGWPALRELRLKPAFLGCAADRHRVYEDYSHSVFSSGMLSQINTLWIEGAYPPPEFFLRIIHLESFGFSELPEDNIFSFPDTLRHVGWHHRFLDFRTPDLRSFFSALRTLPNLQCVTMTPDKSRYIGQGRIEIEEFCREIGVALVICMGMARLRVQFIHFFLWDLIPAD</sequence>
<accession>A0ACB8R235</accession>
<evidence type="ECO:0000313" key="2">
    <source>
        <dbReference type="Proteomes" id="UP000814033"/>
    </source>
</evidence>
<organism evidence="1 2">
    <name type="scientific">Auriscalpium vulgare</name>
    <dbReference type="NCBI Taxonomy" id="40419"/>
    <lineage>
        <taxon>Eukaryota</taxon>
        <taxon>Fungi</taxon>
        <taxon>Dikarya</taxon>
        <taxon>Basidiomycota</taxon>
        <taxon>Agaricomycotina</taxon>
        <taxon>Agaricomycetes</taxon>
        <taxon>Russulales</taxon>
        <taxon>Auriscalpiaceae</taxon>
        <taxon>Auriscalpium</taxon>
    </lineage>
</organism>
<dbReference type="Proteomes" id="UP000814033">
    <property type="component" value="Unassembled WGS sequence"/>
</dbReference>
<protein>
    <submittedName>
        <fullName evidence="1">Uncharacterized protein</fullName>
    </submittedName>
</protein>
<evidence type="ECO:0000313" key="1">
    <source>
        <dbReference type="EMBL" id="KAI0038186.1"/>
    </source>
</evidence>
<reference evidence="1" key="1">
    <citation type="submission" date="2021-02" db="EMBL/GenBank/DDBJ databases">
        <authorList>
            <consortium name="DOE Joint Genome Institute"/>
            <person name="Ahrendt S."/>
            <person name="Looney B.P."/>
            <person name="Miyauchi S."/>
            <person name="Morin E."/>
            <person name="Drula E."/>
            <person name="Courty P.E."/>
            <person name="Chicoki N."/>
            <person name="Fauchery L."/>
            <person name="Kohler A."/>
            <person name="Kuo A."/>
            <person name="Labutti K."/>
            <person name="Pangilinan J."/>
            <person name="Lipzen A."/>
            <person name="Riley R."/>
            <person name="Andreopoulos W."/>
            <person name="He G."/>
            <person name="Johnson J."/>
            <person name="Barry K.W."/>
            <person name="Grigoriev I.V."/>
            <person name="Nagy L."/>
            <person name="Hibbett D."/>
            <person name="Henrissat B."/>
            <person name="Matheny P.B."/>
            <person name="Labbe J."/>
            <person name="Martin F."/>
        </authorList>
    </citation>
    <scope>NUCLEOTIDE SEQUENCE</scope>
    <source>
        <strain evidence="1">FP105234-sp</strain>
    </source>
</reference>